<sequence length="300" mass="33368">MASSSDGRPIHDVFEAFRNELDEHNDRRERLIKASRDVTIASKRVIFLLHRIMNETNGDYGALSARAAREGYKKLRDIQALFKAMRPELEGDRFWRYQSNVSPGLQEYIEALSFTHYLEQGTLISYAGVQVSLSDATTGPVSFRNVHPSVCGFILSVNSSPVLAAWQYFTLPVSDYLLGVSDLTGELMRFAISAIAKRGGRTKASEVCAFVRSCKADFEAFTPHVRDLGKKQRVTSQSLQKIEDAAYAVAVRSSEYDLPPELLDDIVSRQVAGYGIGAGHDHHGSSRKRARPDDEGAYSD</sequence>
<keyword evidence="4" id="KW-0963">Cytoplasm</keyword>
<keyword evidence="8" id="KW-1185">Reference proteome</keyword>
<dbReference type="GO" id="GO:0043565">
    <property type="term" value="F:sequence-specific DNA binding"/>
    <property type="evidence" value="ECO:0007669"/>
    <property type="project" value="InterPro"/>
</dbReference>
<dbReference type="Gene3D" id="1.20.58.190">
    <property type="entry name" value="Translin, domain 1"/>
    <property type="match status" value="1"/>
</dbReference>
<dbReference type="EMBL" id="SFCI01000012">
    <property type="protein sequence ID" value="TFY83727.1"/>
    <property type="molecule type" value="Genomic_DNA"/>
</dbReference>
<dbReference type="Pfam" id="PF01997">
    <property type="entry name" value="Translin"/>
    <property type="match status" value="1"/>
</dbReference>
<accession>A0A4Z0ABJ5</accession>
<gene>
    <name evidence="7" type="ORF">EWM64_g272</name>
</gene>
<protein>
    <recommendedName>
        <fullName evidence="9">Translin</fullName>
    </recommendedName>
</protein>
<comment type="similarity">
    <text evidence="3">Belongs to the translin family.</text>
</comment>
<evidence type="ECO:0000313" key="8">
    <source>
        <dbReference type="Proteomes" id="UP000298061"/>
    </source>
</evidence>
<evidence type="ECO:0000256" key="3">
    <source>
        <dbReference type="ARBA" id="ARBA00005902"/>
    </source>
</evidence>
<evidence type="ECO:0000256" key="1">
    <source>
        <dbReference type="ARBA" id="ARBA00004123"/>
    </source>
</evidence>
<evidence type="ECO:0000256" key="4">
    <source>
        <dbReference type="ARBA" id="ARBA00022490"/>
    </source>
</evidence>
<comment type="caution">
    <text evidence="7">The sequence shown here is derived from an EMBL/GenBank/DDBJ whole genome shotgun (WGS) entry which is preliminary data.</text>
</comment>
<dbReference type="GO" id="GO:0005737">
    <property type="term" value="C:cytoplasm"/>
    <property type="evidence" value="ECO:0007669"/>
    <property type="project" value="UniProtKB-SubCell"/>
</dbReference>
<dbReference type="CDD" id="cd14820">
    <property type="entry name" value="TRAX"/>
    <property type="match status" value="1"/>
</dbReference>
<comment type="subcellular location">
    <subcellularLocation>
        <location evidence="2">Cytoplasm</location>
    </subcellularLocation>
    <subcellularLocation>
        <location evidence="1">Nucleus</location>
    </subcellularLocation>
</comment>
<dbReference type="GO" id="GO:0005634">
    <property type="term" value="C:nucleus"/>
    <property type="evidence" value="ECO:0007669"/>
    <property type="project" value="UniProtKB-SubCell"/>
</dbReference>
<dbReference type="Proteomes" id="UP000298061">
    <property type="component" value="Unassembled WGS sequence"/>
</dbReference>
<proteinExistence type="inferred from homology"/>
<keyword evidence="5" id="KW-0539">Nucleus</keyword>
<name>A0A4Z0ABJ5_9AGAM</name>
<dbReference type="SUPFAM" id="SSF74784">
    <property type="entry name" value="Translin"/>
    <property type="match status" value="1"/>
</dbReference>
<evidence type="ECO:0008006" key="9">
    <source>
        <dbReference type="Google" id="ProtNLM"/>
    </source>
</evidence>
<dbReference type="PANTHER" id="PTHR10741">
    <property type="entry name" value="TRANSLIN AND TRANSLIN ASSOCIATED PROTEIN X"/>
    <property type="match status" value="1"/>
</dbReference>
<evidence type="ECO:0000256" key="6">
    <source>
        <dbReference type="SAM" id="MobiDB-lite"/>
    </source>
</evidence>
<dbReference type="OrthoDB" id="31005at2759"/>
<dbReference type="Gene3D" id="1.20.58.200">
    <property type="entry name" value="Translin, domain 2"/>
    <property type="match status" value="1"/>
</dbReference>
<dbReference type="InterPro" id="IPR016069">
    <property type="entry name" value="Translin_C"/>
</dbReference>
<dbReference type="STRING" id="135208.A0A4Z0ABJ5"/>
<evidence type="ECO:0000256" key="2">
    <source>
        <dbReference type="ARBA" id="ARBA00004496"/>
    </source>
</evidence>
<organism evidence="7 8">
    <name type="scientific">Hericium alpestre</name>
    <dbReference type="NCBI Taxonomy" id="135208"/>
    <lineage>
        <taxon>Eukaryota</taxon>
        <taxon>Fungi</taxon>
        <taxon>Dikarya</taxon>
        <taxon>Basidiomycota</taxon>
        <taxon>Agaricomycotina</taxon>
        <taxon>Agaricomycetes</taxon>
        <taxon>Russulales</taxon>
        <taxon>Hericiaceae</taxon>
        <taxon>Hericium</taxon>
    </lineage>
</organism>
<dbReference type="InterPro" id="IPR016068">
    <property type="entry name" value="Translin_N"/>
</dbReference>
<reference evidence="7 8" key="1">
    <citation type="submission" date="2019-02" db="EMBL/GenBank/DDBJ databases">
        <title>Genome sequencing of the rare red list fungi Hericium alpestre (H. flagellum).</title>
        <authorList>
            <person name="Buettner E."/>
            <person name="Kellner H."/>
        </authorList>
    </citation>
    <scope>NUCLEOTIDE SEQUENCE [LARGE SCALE GENOMIC DNA]</scope>
    <source>
        <strain evidence="7 8">DSM 108284</strain>
    </source>
</reference>
<feature type="region of interest" description="Disordered" evidence="6">
    <location>
        <begin position="277"/>
        <end position="300"/>
    </location>
</feature>
<evidence type="ECO:0000313" key="7">
    <source>
        <dbReference type="EMBL" id="TFY83727.1"/>
    </source>
</evidence>
<dbReference type="AlphaFoldDB" id="A0A4Z0ABJ5"/>
<dbReference type="InterPro" id="IPR002848">
    <property type="entry name" value="Translin_fam"/>
</dbReference>
<dbReference type="InterPro" id="IPR036081">
    <property type="entry name" value="Translin_sf"/>
</dbReference>
<evidence type="ECO:0000256" key="5">
    <source>
        <dbReference type="ARBA" id="ARBA00023242"/>
    </source>
</evidence>